<evidence type="ECO:0000313" key="1">
    <source>
        <dbReference type="EMBL" id="MDK3072779.1"/>
    </source>
</evidence>
<dbReference type="EMBL" id="JASNJE010000005">
    <property type="protein sequence ID" value="MDK3072779.1"/>
    <property type="molecule type" value="Genomic_DNA"/>
</dbReference>
<proteinExistence type="predicted"/>
<comment type="caution">
    <text evidence="1">The sequence shown here is derived from an EMBL/GenBank/DDBJ whole genome shotgun (WGS) entry which is preliminary data.</text>
</comment>
<gene>
    <name evidence="1" type="ORF">QO034_06625</name>
</gene>
<reference evidence="1 2" key="1">
    <citation type="submission" date="2023-05" db="EMBL/GenBank/DDBJ databases">
        <title>Sedimentitalea sp. nov. JM2-8.</title>
        <authorList>
            <person name="Huang J."/>
        </authorList>
    </citation>
    <scope>NUCLEOTIDE SEQUENCE [LARGE SCALE GENOMIC DNA]</scope>
    <source>
        <strain evidence="1 2">JM2-8</strain>
    </source>
</reference>
<evidence type="ECO:0008006" key="3">
    <source>
        <dbReference type="Google" id="ProtNLM"/>
    </source>
</evidence>
<sequence>MTPETALNDLRRRFVPAGDPNNIWRLMRQNDRGEYHGDCEDFAIRLAYDLGGGTWCGFWRDLIRGRTRIWYALDRWNGGGHAVLWHEGAGWADNLIPHWNETCGHRLVRRYSAAGVMMKFLRGAWRTLALKLGF</sequence>
<protein>
    <recommendedName>
        <fullName evidence="3">Transglutaminase-like domain-containing protein</fullName>
    </recommendedName>
</protein>
<organism evidence="1 2">
    <name type="scientific">Sedimentitalea xiamensis</name>
    <dbReference type="NCBI Taxonomy" id="3050037"/>
    <lineage>
        <taxon>Bacteria</taxon>
        <taxon>Pseudomonadati</taxon>
        <taxon>Pseudomonadota</taxon>
        <taxon>Alphaproteobacteria</taxon>
        <taxon>Rhodobacterales</taxon>
        <taxon>Paracoccaceae</taxon>
        <taxon>Sedimentitalea</taxon>
    </lineage>
</organism>
<name>A0ABT7FD88_9RHOB</name>
<dbReference type="RefSeq" id="WP_284484713.1">
    <property type="nucleotide sequence ID" value="NZ_JASNJE010000005.1"/>
</dbReference>
<evidence type="ECO:0000313" key="2">
    <source>
        <dbReference type="Proteomes" id="UP001227126"/>
    </source>
</evidence>
<keyword evidence="2" id="KW-1185">Reference proteome</keyword>
<accession>A0ABT7FD88</accession>
<dbReference type="Proteomes" id="UP001227126">
    <property type="component" value="Unassembled WGS sequence"/>
</dbReference>